<dbReference type="EMBL" id="FN649735">
    <property type="protein sequence ID" value="CBN74058.1"/>
    <property type="molecule type" value="Genomic_DNA"/>
</dbReference>
<sequence length="94" mass="10884">MELMRDTLSLATCSPAFEERNNLNMTMQQANTLDRRGEEARILLPLQTRIKSQTRLKSRPWPDPTGSAFEHAKSKRTLSLWYLCNATCPIRFEV</sequence>
<evidence type="ECO:0000313" key="1">
    <source>
        <dbReference type="EMBL" id="CBN74058.1"/>
    </source>
</evidence>
<keyword evidence="2" id="KW-1185">Reference proteome</keyword>
<dbReference type="InParanoid" id="D8LDJ0"/>
<evidence type="ECO:0000313" key="2">
    <source>
        <dbReference type="Proteomes" id="UP000002630"/>
    </source>
</evidence>
<dbReference type="AlphaFoldDB" id="D8LDJ0"/>
<organism evidence="1 2">
    <name type="scientific">Ectocarpus siliculosus</name>
    <name type="common">Brown alga</name>
    <name type="synonym">Conferva siliculosa</name>
    <dbReference type="NCBI Taxonomy" id="2880"/>
    <lineage>
        <taxon>Eukaryota</taxon>
        <taxon>Sar</taxon>
        <taxon>Stramenopiles</taxon>
        <taxon>Ochrophyta</taxon>
        <taxon>PX clade</taxon>
        <taxon>Phaeophyceae</taxon>
        <taxon>Ectocarpales</taxon>
        <taxon>Ectocarpaceae</taxon>
        <taxon>Ectocarpus</taxon>
    </lineage>
</organism>
<protein>
    <submittedName>
        <fullName evidence="1">Uncharacterized protein</fullName>
    </submittedName>
</protein>
<dbReference type="EMBL" id="FN647877">
    <property type="protein sequence ID" value="CBN74058.1"/>
    <property type="molecule type" value="Genomic_DNA"/>
</dbReference>
<gene>
    <name evidence="1" type="ORF">Esi_0012_0110</name>
</gene>
<accession>D8LDJ0</accession>
<dbReference type="Proteomes" id="UP000002630">
    <property type="component" value="Linkage Group LG10"/>
</dbReference>
<reference evidence="1 2" key="1">
    <citation type="journal article" date="2010" name="Nature">
        <title>The Ectocarpus genome and the independent evolution of multicellularity in brown algae.</title>
        <authorList>
            <person name="Cock J.M."/>
            <person name="Sterck L."/>
            <person name="Rouze P."/>
            <person name="Scornet D."/>
            <person name="Allen A.E."/>
            <person name="Amoutzias G."/>
            <person name="Anthouard V."/>
            <person name="Artiguenave F."/>
            <person name="Aury J.M."/>
            <person name="Badger J.H."/>
            <person name="Beszteri B."/>
            <person name="Billiau K."/>
            <person name="Bonnet E."/>
            <person name="Bothwell J.H."/>
            <person name="Bowler C."/>
            <person name="Boyen C."/>
            <person name="Brownlee C."/>
            <person name="Carrano C.J."/>
            <person name="Charrier B."/>
            <person name="Cho G.Y."/>
            <person name="Coelho S.M."/>
            <person name="Collen J."/>
            <person name="Corre E."/>
            <person name="Da Silva C."/>
            <person name="Delage L."/>
            <person name="Delaroque N."/>
            <person name="Dittami S.M."/>
            <person name="Doulbeau S."/>
            <person name="Elias M."/>
            <person name="Farnham G."/>
            <person name="Gachon C.M."/>
            <person name="Gschloessl B."/>
            <person name="Heesch S."/>
            <person name="Jabbari K."/>
            <person name="Jubin C."/>
            <person name="Kawai H."/>
            <person name="Kimura K."/>
            <person name="Kloareg B."/>
            <person name="Kupper F.C."/>
            <person name="Lang D."/>
            <person name="Le Bail A."/>
            <person name="Leblanc C."/>
            <person name="Lerouge P."/>
            <person name="Lohr M."/>
            <person name="Lopez P.J."/>
            <person name="Martens C."/>
            <person name="Maumus F."/>
            <person name="Michel G."/>
            <person name="Miranda-Saavedra D."/>
            <person name="Morales J."/>
            <person name="Moreau H."/>
            <person name="Motomura T."/>
            <person name="Nagasato C."/>
            <person name="Napoli C.A."/>
            <person name="Nelson D.R."/>
            <person name="Nyvall-Collen P."/>
            <person name="Peters A.F."/>
            <person name="Pommier C."/>
            <person name="Potin P."/>
            <person name="Poulain J."/>
            <person name="Quesneville H."/>
            <person name="Read B."/>
            <person name="Rensing S.A."/>
            <person name="Ritter A."/>
            <person name="Rousvoal S."/>
            <person name="Samanta M."/>
            <person name="Samson G."/>
            <person name="Schroeder D.C."/>
            <person name="Segurens B."/>
            <person name="Strittmatter M."/>
            <person name="Tonon T."/>
            <person name="Tregear J.W."/>
            <person name="Valentin K."/>
            <person name="von Dassow P."/>
            <person name="Yamagishi T."/>
            <person name="Van de Peer Y."/>
            <person name="Wincker P."/>
        </authorList>
    </citation>
    <scope>NUCLEOTIDE SEQUENCE [LARGE SCALE GENOMIC DNA]</scope>
    <source>
        <strain evidence="2">Ec32 / CCAP1310/4</strain>
    </source>
</reference>
<name>D8LDJ0_ECTSI</name>
<proteinExistence type="predicted"/>